<keyword evidence="2" id="KW-1185">Reference proteome</keyword>
<evidence type="ECO:0000313" key="2">
    <source>
        <dbReference type="Proteomes" id="UP000028045"/>
    </source>
</evidence>
<dbReference type="HOGENOM" id="CLU_2387615_0_0_1"/>
<reference evidence="1 2" key="1">
    <citation type="journal article" date="2014" name="BMC Genomics">
        <title>Comparative genome sequencing reveals chemotype-specific gene clusters in the toxigenic black mold Stachybotrys.</title>
        <authorList>
            <person name="Semeiks J."/>
            <person name="Borek D."/>
            <person name="Otwinowski Z."/>
            <person name="Grishin N.V."/>
        </authorList>
    </citation>
    <scope>NUCLEOTIDE SEQUENCE [LARGE SCALE GENOMIC DNA]</scope>
    <source>
        <strain evidence="2">CBS 109288 / IBT 7711</strain>
    </source>
</reference>
<accession>A0A084B5Q5</accession>
<sequence>MSALSFFAKLAKTPDVGDIHDAIQAAHAETKTAAENTARAIGNIKDDLKKTDVLVQKTATFVEQASTKEAMEISKTTLR</sequence>
<name>A0A084B5Q5_STACB</name>
<organism evidence="1 2">
    <name type="scientific">Stachybotrys chartarum (strain CBS 109288 / IBT 7711)</name>
    <name type="common">Toxic black mold</name>
    <name type="synonym">Stilbospora chartarum</name>
    <dbReference type="NCBI Taxonomy" id="1280523"/>
    <lineage>
        <taxon>Eukaryota</taxon>
        <taxon>Fungi</taxon>
        <taxon>Dikarya</taxon>
        <taxon>Ascomycota</taxon>
        <taxon>Pezizomycotina</taxon>
        <taxon>Sordariomycetes</taxon>
        <taxon>Hypocreomycetidae</taxon>
        <taxon>Hypocreales</taxon>
        <taxon>Stachybotryaceae</taxon>
        <taxon>Stachybotrys</taxon>
    </lineage>
</organism>
<dbReference type="AlphaFoldDB" id="A0A084B5Q5"/>
<dbReference type="EMBL" id="KL647995">
    <property type="protein sequence ID" value="KEY72884.1"/>
    <property type="molecule type" value="Genomic_DNA"/>
</dbReference>
<dbReference type="Proteomes" id="UP000028045">
    <property type="component" value="Unassembled WGS sequence"/>
</dbReference>
<feature type="non-terminal residue" evidence="1">
    <location>
        <position position="79"/>
    </location>
</feature>
<protein>
    <submittedName>
        <fullName evidence="1">Uncharacterized protein</fullName>
    </submittedName>
</protein>
<proteinExistence type="predicted"/>
<gene>
    <name evidence="1" type="ORF">S7711_10196</name>
</gene>
<evidence type="ECO:0000313" key="1">
    <source>
        <dbReference type="EMBL" id="KEY72884.1"/>
    </source>
</evidence>